<feature type="transmembrane region" description="Helical" evidence="8">
    <location>
        <begin position="276"/>
        <end position="304"/>
    </location>
</feature>
<dbReference type="STRING" id="1122934.SAMN02745691_00864"/>
<dbReference type="InterPro" id="IPR001734">
    <property type="entry name" value="Na/solute_symporter"/>
</dbReference>
<dbReference type="CDD" id="cd10322">
    <property type="entry name" value="SLC5sbd"/>
    <property type="match status" value="1"/>
</dbReference>
<accession>A0A1M6E5F7</accession>
<feature type="transmembrane region" description="Helical" evidence="8">
    <location>
        <begin position="6"/>
        <end position="24"/>
    </location>
</feature>
<feature type="transmembrane region" description="Helical" evidence="8">
    <location>
        <begin position="461"/>
        <end position="481"/>
    </location>
</feature>
<dbReference type="AlphaFoldDB" id="A0A1M6E5F7"/>
<dbReference type="OrthoDB" id="9810181at2"/>
<feature type="transmembrane region" description="Helical" evidence="8">
    <location>
        <begin position="74"/>
        <end position="96"/>
    </location>
</feature>
<dbReference type="PROSITE" id="PS50283">
    <property type="entry name" value="NA_SOLUT_SYMP_3"/>
    <property type="match status" value="1"/>
</dbReference>
<dbReference type="PANTHER" id="PTHR48086:SF7">
    <property type="entry name" value="SODIUM-SOLUTE SYMPORTER-RELATED"/>
    <property type="match status" value="1"/>
</dbReference>
<evidence type="ECO:0000256" key="7">
    <source>
        <dbReference type="RuleBase" id="RU362091"/>
    </source>
</evidence>
<dbReference type="InterPro" id="IPR038377">
    <property type="entry name" value="Na/Glc_symporter_sf"/>
</dbReference>
<dbReference type="GO" id="GO:0022857">
    <property type="term" value="F:transmembrane transporter activity"/>
    <property type="evidence" value="ECO:0007669"/>
    <property type="project" value="InterPro"/>
</dbReference>
<keyword evidence="5 8" id="KW-1133">Transmembrane helix</keyword>
<evidence type="ECO:0000313" key="10">
    <source>
        <dbReference type="Proteomes" id="UP000184342"/>
    </source>
</evidence>
<feature type="transmembrane region" description="Helical" evidence="8">
    <location>
        <begin position="376"/>
        <end position="395"/>
    </location>
</feature>
<evidence type="ECO:0000313" key="9">
    <source>
        <dbReference type="EMBL" id="SHI80722.1"/>
    </source>
</evidence>
<dbReference type="Proteomes" id="UP000184342">
    <property type="component" value="Unassembled WGS sequence"/>
</dbReference>
<dbReference type="EMBL" id="FQYT01000007">
    <property type="protein sequence ID" value="SHI80722.1"/>
    <property type="molecule type" value="Genomic_DNA"/>
</dbReference>
<evidence type="ECO:0000256" key="5">
    <source>
        <dbReference type="ARBA" id="ARBA00022989"/>
    </source>
</evidence>
<evidence type="ECO:0000256" key="6">
    <source>
        <dbReference type="ARBA" id="ARBA00023136"/>
    </source>
</evidence>
<feature type="transmembrane region" description="Helical" evidence="8">
    <location>
        <begin position="117"/>
        <end position="134"/>
    </location>
</feature>
<dbReference type="GO" id="GO:0005886">
    <property type="term" value="C:plasma membrane"/>
    <property type="evidence" value="ECO:0007669"/>
    <property type="project" value="TreeGrafter"/>
</dbReference>
<proteinExistence type="inferred from homology"/>
<comment type="subcellular location">
    <subcellularLocation>
        <location evidence="1">Membrane</location>
        <topology evidence="1">Multi-pass membrane protein</topology>
    </subcellularLocation>
</comment>
<evidence type="ECO:0000256" key="4">
    <source>
        <dbReference type="ARBA" id="ARBA00022692"/>
    </source>
</evidence>
<evidence type="ECO:0000256" key="1">
    <source>
        <dbReference type="ARBA" id="ARBA00004141"/>
    </source>
</evidence>
<feature type="transmembrane region" description="Helical" evidence="8">
    <location>
        <begin position="36"/>
        <end position="54"/>
    </location>
</feature>
<keyword evidence="10" id="KW-1185">Reference proteome</keyword>
<reference evidence="9 10" key="1">
    <citation type="submission" date="2016-11" db="EMBL/GenBank/DDBJ databases">
        <authorList>
            <person name="Jaros S."/>
            <person name="Januszkiewicz K."/>
            <person name="Wedrychowicz H."/>
        </authorList>
    </citation>
    <scope>NUCLEOTIDE SEQUENCE [LARGE SCALE GENOMIC DNA]</scope>
    <source>
        <strain evidence="9 10">DSM 15970</strain>
    </source>
</reference>
<evidence type="ECO:0000256" key="3">
    <source>
        <dbReference type="ARBA" id="ARBA00022448"/>
    </source>
</evidence>
<comment type="similarity">
    <text evidence="2 7">Belongs to the sodium:solute symporter (SSF) (TC 2.A.21) family.</text>
</comment>
<keyword evidence="4 8" id="KW-0812">Transmembrane</keyword>
<keyword evidence="3" id="KW-0813">Transport</keyword>
<evidence type="ECO:0000256" key="2">
    <source>
        <dbReference type="ARBA" id="ARBA00006434"/>
    </source>
</evidence>
<feature type="transmembrane region" description="Helical" evidence="8">
    <location>
        <begin position="154"/>
        <end position="176"/>
    </location>
</feature>
<name>A0A1M6E5F7_9FIRM</name>
<feature type="transmembrane region" description="Helical" evidence="8">
    <location>
        <begin position="183"/>
        <end position="206"/>
    </location>
</feature>
<organism evidence="9 10">
    <name type="scientific">Parasporobacterium paucivorans DSM 15970</name>
    <dbReference type="NCBI Taxonomy" id="1122934"/>
    <lineage>
        <taxon>Bacteria</taxon>
        <taxon>Bacillati</taxon>
        <taxon>Bacillota</taxon>
        <taxon>Clostridia</taxon>
        <taxon>Lachnospirales</taxon>
        <taxon>Lachnospiraceae</taxon>
        <taxon>Parasporobacterium</taxon>
    </lineage>
</organism>
<keyword evidence="6 8" id="KW-0472">Membrane</keyword>
<feature type="transmembrane region" description="Helical" evidence="8">
    <location>
        <begin position="427"/>
        <end position="446"/>
    </location>
</feature>
<evidence type="ECO:0000256" key="8">
    <source>
        <dbReference type="SAM" id="Phobius"/>
    </source>
</evidence>
<dbReference type="InterPro" id="IPR050277">
    <property type="entry name" value="Sodium:Solute_Symporter"/>
</dbReference>
<feature type="transmembrane region" description="Helical" evidence="8">
    <location>
        <begin position="324"/>
        <end position="355"/>
    </location>
</feature>
<dbReference type="PANTHER" id="PTHR48086">
    <property type="entry name" value="SODIUM/PROLINE SYMPORTER-RELATED"/>
    <property type="match status" value="1"/>
</dbReference>
<feature type="transmembrane region" description="Helical" evidence="8">
    <location>
        <begin position="237"/>
        <end position="256"/>
    </location>
</feature>
<protein>
    <submittedName>
        <fullName evidence="9">Solute:Na+ symporter, SSS family</fullName>
    </submittedName>
</protein>
<dbReference type="Pfam" id="PF00474">
    <property type="entry name" value="SSF"/>
    <property type="match status" value="1"/>
</dbReference>
<feature type="transmembrane region" description="Helical" evidence="8">
    <location>
        <begin position="401"/>
        <end position="420"/>
    </location>
</feature>
<gene>
    <name evidence="9" type="ORF">SAMN02745691_00864</name>
</gene>
<sequence length="502" mass="53346">MTLALAIALVYFVALIIVASLYTRKKVKTAADFADAGGQMGWVLVTFAFVLAPLGSGHTMSLWEASTGPLGASAAMWGIGAGAIFLPLAMLWFGPWMHESGCKTVPQIIEKIYGKKLGFLHACVQTMTWTGIGASETIATGTAIYGLSGGKIPFQPWCILIGFCLIVCYVLFGGLLQMAWLNIINSIVMIIGSYTALFLLGGYLAANLGGWGYVKDFYEGLGTVGKLTQLNLGNQGVWFNIILPVIILHSTAGGVAQVMMQPFFGAKDSQSCRKGVFLGAGINFMSCVPWVCMGLIGMTIPSVVSAGGSNIGKLVVPLLAQEALPAPIVGLLMIALLCATLSTGGGIVLANANVVTTDIIKGALFPNMKDKTEMNLMKVMIIVCAVLLVIPALTVPVVMPVFLWVFSFGMPVFVVFIIGLHWKINRTAAWVTIVVAFIVDLIWTFVPSVANSMPAPFNVNMYAVLLVSIVFGVVLTAILPGKPGLRRQVRMDARAAKARANA</sequence>
<dbReference type="Gene3D" id="1.20.1730.10">
    <property type="entry name" value="Sodium/glucose cotransporter"/>
    <property type="match status" value="1"/>
</dbReference>